<evidence type="ECO:0000313" key="2">
    <source>
        <dbReference type="EMBL" id="GAA0036093.1"/>
    </source>
</evidence>
<dbReference type="EMBL" id="BAAAAF010000007">
    <property type="protein sequence ID" value="GAA0036093.1"/>
    <property type="molecule type" value="Genomic_DNA"/>
</dbReference>
<accession>A0ABN0SPI2</accession>
<feature type="compositionally biased region" description="Polar residues" evidence="1">
    <location>
        <begin position="62"/>
        <end position="73"/>
    </location>
</feature>
<name>A0ABN0SPI2_9MICO</name>
<reference evidence="2 3" key="1">
    <citation type="submission" date="2024-01" db="EMBL/GenBank/DDBJ databases">
        <title>Characterization of antibiotic resistant novel bacterial strains and their environmental applications.</title>
        <authorList>
            <person name="Manzoor S."/>
            <person name="Abbas S."/>
            <person name="Arshad M."/>
            <person name="Ahmed I."/>
        </authorList>
    </citation>
    <scope>NUCLEOTIDE SEQUENCE [LARGE SCALE GENOMIC DNA]</scope>
    <source>
        <strain evidence="2 3">NCCP-602</strain>
    </source>
</reference>
<proteinExistence type="predicted"/>
<feature type="compositionally biased region" description="Basic and acidic residues" evidence="1">
    <location>
        <begin position="48"/>
        <end position="59"/>
    </location>
</feature>
<gene>
    <name evidence="2" type="ORF">NCCP602_20540</name>
</gene>
<dbReference type="Proteomes" id="UP001498238">
    <property type="component" value="Unassembled WGS sequence"/>
</dbReference>
<keyword evidence="3" id="KW-1185">Reference proteome</keyword>
<evidence type="ECO:0000313" key="3">
    <source>
        <dbReference type="Proteomes" id="UP001498238"/>
    </source>
</evidence>
<organism evidence="2 3">
    <name type="scientific">Brevibacterium metallidurans</name>
    <dbReference type="NCBI Taxonomy" id="1482676"/>
    <lineage>
        <taxon>Bacteria</taxon>
        <taxon>Bacillati</taxon>
        <taxon>Actinomycetota</taxon>
        <taxon>Actinomycetes</taxon>
        <taxon>Micrococcales</taxon>
        <taxon>Brevibacteriaceae</taxon>
        <taxon>Brevibacterium</taxon>
    </lineage>
</organism>
<comment type="caution">
    <text evidence="2">The sequence shown here is derived from an EMBL/GenBank/DDBJ whole genome shotgun (WGS) entry which is preliminary data.</text>
</comment>
<sequence>MDLRGQLRGGGQPAISPWAFVPQELIHPFVPFDRVVTSFDFGNTASRTDCRSVETEEGTRQFYRSSPDQSQFSEAVDESE</sequence>
<evidence type="ECO:0000256" key="1">
    <source>
        <dbReference type="SAM" id="MobiDB-lite"/>
    </source>
</evidence>
<feature type="region of interest" description="Disordered" evidence="1">
    <location>
        <begin position="48"/>
        <end position="80"/>
    </location>
</feature>
<protein>
    <submittedName>
        <fullName evidence="2">Uncharacterized protein</fullName>
    </submittedName>
</protein>